<evidence type="ECO:0000313" key="2">
    <source>
        <dbReference type="Proteomes" id="UP000033818"/>
    </source>
</evidence>
<sequence>MNNLKKYTLEINMGDEFITLSPEDADGGYILKIEEIQPNKSNPLDDLISYSVRHSFKDAEGVIKHKKILKKARRWWLRDHCVKITREI</sequence>
<organism evidence="1 2">
    <name type="scientific">Candidatus Azambacteria bacterium GW2011_GWB2_46_37</name>
    <dbReference type="NCBI Taxonomy" id="1618618"/>
    <lineage>
        <taxon>Bacteria</taxon>
        <taxon>Candidatus Azamiibacteriota</taxon>
    </lineage>
</organism>
<dbReference type="AlphaFoldDB" id="A0A0G1S6B8"/>
<comment type="caution">
    <text evidence="1">The sequence shown here is derived from an EMBL/GenBank/DDBJ whole genome shotgun (WGS) entry which is preliminary data.</text>
</comment>
<proteinExistence type="predicted"/>
<evidence type="ECO:0000313" key="1">
    <source>
        <dbReference type="EMBL" id="KKU37738.1"/>
    </source>
</evidence>
<dbReference type="EMBL" id="LCMO01000044">
    <property type="protein sequence ID" value="KKU37738.1"/>
    <property type="molecule type" value="Genomic_DNA"/>
</dbReference>
<dbReference type="Proteomes" id="UP000033818">
    <property type="component" value="Unassembled WGS sequence"/>
</dbReference>
<gene>
    <name evidence="1" type="ORF">UX53_C0044G0016</name>
</gene>
<protein>
    <submittedName>
        <fullName evidence="1">Uncharacterized protein</fullName>
    </submittedName>
</protein>
<reference evidence="1 2" key="1">
    <citation type="journal article" date="2015" name="Nature">
        <title>rRNA introns, odd ribosomes, and small enigmatic genomes across a large radiation of phyla.</title>
        <authorList>
            <person name="Brown C.T."/>
            <person name="Hug L.A."/>
            <person name="Thomas B.C."/>
            <person name="Sharon I."/>
            <person name="Castelle C.J."/>
            <person name="Singh A."/>
            <person name="Wilkins M.J."/>
            <person name="Williams K.H."/>
            <person name="Banfield J.F."/>
        </authorList>
    </citation>
    <scope>NUCLEOTIDE SEQUENCE [LARGE SCALE GENOMIC DNA]</scope>
</reference>
<name>A0A0G1S6B8_9BACT</name>
<accession>A0A0G1S6B8</accession>